<keyword evidence="5" id="KW-0539">Nucleus</keyword>
<dbReference type="GO" id="GO:0000981">
    <property type="term" value="F:DNA-binding transcription factor activity, RNA polymerase II-specific"/>
    <property type="evidence" value="ECO:0007669"/>
    <property type="project" value="InterPro"/>
</dbReference>
<evidence type="ECO:0000256" key="6">
    <source>
        <dbReference type="SAM" id="MobiDB-lite"/>
    </source>
</evidence>
<dbReference type="VEuPathDB" id="FungiDB:CH63R_02668"/>
<gene>
    <name evidence="8" type="ORF">CH63R_02668</name>
</gene>
<dbReference type="CDD" id="cd12148">
    <property type="entry name" value="fungal_TF_MHR"/>
    <property type="match status" value="1"/>
</dbReference>
<dbReference type="GO" id="GO:0008270">
    <property type="term" value="F:zinc ion binding"/>
    <property type="evidence" value="ECO:0007669"/>
    <property type="project" value="InterPro"/>
</dbReference>
<dbReference type="OrthoDB" id="1600564at2759"/>
<evidence type="ECO:0000313" key="8">
    <source>
        <dbReference type="EMBL" id="OBR13942.1"/>
    </source>
</evidence>
<protein>
    <submittedName>
        <fullName evidence="8">tRNA processing endoribonuclease</fullName>
    </submittedName>
</protein>
<feature type="compositionally biased region" description="Low complexity" evidence="6">
    <location>
        <begin position="141"/>
        <end position="155"/>
    </location>
</feature>
<feature type="compositionally biased region" description="Low complexity" evidence="6">
    <location>
        <begin position="579"/>
        <end position="601"/>
    </location>
</feature>
<feature type="region of interest" description="Disordered" evidence="6">
    <location>
        <begin position="136"/>
        <end position="179"/>
    </location>
</feature>
<dbReference type="Gene3D" id="4.10.240.10">
    <property type="entry name" value="Zn(2)-C6 fungal-type DNA-binding domain"/>
    <property type="match status" value="1"/>
</dbReference>
<evidence type="ECO:0000256" key="1">
    <source>
        <dbReference type="ARBA" id="ARBA00004123"/>
    </source>
</evidence>
<evidence type="ECO:0000256" key="3">
    <source>
        <dbReference type="ARBA" id="ARBA00023125"/>
    </source>
</evidence>
<accession>A0A1B7YPR1</accession>
<dbReference type="GO" id="GO:0000976">
    <property type="term" value="F:transcription cis-regulatory region binding"/>
    <property type="evidence" value="ECO:0007669"/>
    <property type="project" value="TreeGrafter"/>
</dbReference>
<name>A0A1B7YPR1_COLHI</name>
<comment type="caution">
    <text evidence="8">The sequence shown here is derived from an EMBL/GenBank/DDBJ whole genome shotgun (WGS) entry which is preliminary data.</text>
</comment>
<dbReference type="InterPro" id="IPR036864">
    <property type="entry name" value="Zn2-C6_fun-type_DNA-bd_sf"/>
</dbReference>
<reference evidence="9" key="1">
    <citation type="journal article" date="2017" name="BMC Genomics">
        <title>Gapless genome assembly of Colletotrichum higginsianum reveals chromosome structure and association of transposable elements with secondary metabolite gene clusters.</title>
        <authorList>
            <person name="Dallery J.-F."/>
            <person name="Lapalu N."/>
            <person name="Zampounis A."/>
            <person name="Pigne S."/>
            <person name="Luyten I."/>
            <person name="Amselem J."/>
            <person name="Wittenberg A.H.J."/>
            <person name="Zhou S."/>
            <person name="de Queiroz M.V."/>
            <person name="Robin G.P."/>
            <person name="Auger A."/>
            <person name="Hainaut M."/>
            <person name="Henrissat B."/>
            <person name="Kim K.-T."/>
            <person name="Lee Y.-H."/>
            <person name="Lespinet O."/>
            <person name="Schwartz D.C."/>
            <person name="Thon M.R."/>
            <person name="O'Connell R.J."/>
        </authorList>
    </citation>
    <scope>NUCLEOTIDE SEQUENCE [LARGE SCALE GENOMIC DNA]</scope>
    <source>
        <strain evidence="9">IMI 349063</strain>
    </source>
</reference>
<evidence type="ECO:0000256" key="5">
    <source>
        <dbReference type="ARBA" id="ARBA00023242"/>
    </source>
</evidence>
<sequence>MQPDFEQRSKGPRACTTCAKAKARCISGPEGSNKCERCHRLRKPCGSQTPAPPRPKRDPRPTKVSELEKRLDELTTQLSTTQGSAGVSASAGAAVANGTVVGSANSPLPPSNSIKPASARIPINCDHLFPPAEVLMGDATGAGASDTSPAPSASTADDHHTVSSHGVSQPDIPGESPWPLNNEQNILLQTFVDDLQPLYPFVVVPPNMGPAQLAAERPYLWKGIQMTARHLDATKQVTLGNELLQDIVQAAFTKPRRNLDVLQGLQLLIAWFHYNINSYQLTNLLFLARSMCVSLGFKENPIQFKERGKGGACSISVQNSDADSKTKVQTKEQISARLELMRAFAGCYYLNTLVFTTNKRPDAFMNATHLESCCRQIEEVAEYPSDVLLVQLFKIQHLAQTISLTLGAESTSFQSLQLPLTMVVQSFQQQLDIFKTSIPDHLKNNLGLLTHVGIAEVLLYEIGIPESQGPASFISLTERLELLWGCCSAAKTFLDLRFPRNNSRSVQPRFTCLSSSDFLYVFIVSLKLMTLEVPGWDLPLVRKHLDLAGVVESQVEHLDVFVAHRSGRFRVATGGGGAAAATNTSTGTGAGAGTSPAASPTDVPGPNVVDPFLRLTEMLRYFKELLKGELSGFRSQPVIQEPIQLPANLSDGTQAMIRDLDANFWSSVLGEGDAETWDFGPMLPTMDWTAT</sequence>
<keyword evidence="2" id="KW-0805">Transcription regulation</keyword>
<dbReference type="GeneID" id="28861750"/>
<dbReference type="InterPro" id="IPR051089">
    <property type="entry name" value="prtT"/>
</dbReference>
<dbReference type="SUPFAM" id="SSF57701">
    <property type="entry name" value="Zn2/Cys6 DNA-binding domain"/>
    <property type="match status" value="1"/>
</dbReference>
<keyword evidence="4" id="KW-0804">Transcription</keyword>
<dbReference type="KEGG" id="chig:CH63R_02668"/>
<dbReference type="Proteomes" id="UP000092177">
    <property type="component" value="Chromosome 2"/>
</dbReference>
<feature type="region of interest" description="Disordered" evidence="6">
    <location>
        <begin position="575"/>
        <end position="603"/>
    </location>
</feature>
<proteinExistence type="predicted"/>
<dbReference type="EMBL" id="LTAN01000002">
    <property type="protein sequence ID" value="OBR13942.1"/>
    <property type="molecule type" value="Genomic_DNA"/>
</dbReference>
<evidence type="ECO:0000256" key="4">
    <source>
        <dbReference type="ARBA" id="ARBA00023163"/>
    </source>
</evidence>
<keyword evidence="9" id="KW-1185">Reference proteome</keyword>
<evidence type="ECO:0000313" key="9">
    <source>
        <dbReference type="Proteomes" id="UP000092177"/>
    </source>
</evidence>
<evidence type="ECO:0000256" key="2">
    <source>
        <dbReference type="ARBA" id="ARBA00023015"/>
    </source>
</evidence>
<dbReference type="GO" id="GO:0005634">
    <property type="term" value="C:nucleus"/>
    <property type="evidence" value="ECO:0007669"/>
    <property type="project" value="UniProtKB-SubCell"/>
</dbReference>
<organism evidence="8 9">
    <name type="scientific">Colletotrichum higginsianum (strain IMI 349063)</name>
    <name type="common">Crucifer anthracnose fungus</name>
    <dbReference type="NCBI Taxonomy" id="759273"/>
    <lineage>
        <taxon>Eukaryota</taxon>
        <taxon>Fungi</taxon>
        <taxon>Dikarya</taxon>
        <taxon>Ascomycota</taxon>
        <taxon>Pezizomycotina</taxon>
        <taxon>Sordariomycetes</taxon>
        <taxon>Hypocreomycetidae</taxon>
        <taxon>Glomerellales</taxon>
        <taxon>Glomerellaceae</taxon>
        <taxon>Colletotrichum</taxon>
        <taxon>Colletotrichum destructivum species complex</taxon>
    </lineage>
</organism>
<keyword evidence="3" id="KW-0238">DNA-binding</keyword>
<dbReference type="AlphaFoldDB" id="A0A1B7YPR1"/>
<dbReference type="PANTHER" id="PTHR31845:SF10">
    <property type="entry name" value="ZN(II)2CYS6 TRANSCRIPTION FACTOR (EUROFUNG)"/>
    <property type="match status" value="1"/>
</dbReference>
<comment type="subcellular location">
    <subcellularLocation>
        <location evidence="1">Nucleus</location>
    </subcellularLocation>
</comment>
<dbReference type="InterPro" id="IPR001138">
    <property type="entry name" value="Zn2Cys6_DnaBD"/>
</dbReference>
<dbReference type="PANTHER" id="PTHR31845">
    <property type="entry name" value="FINGER DOMAIN PROTEIN, PUTATIVE-RELATED"/>
    <property type="match status" value="1"/>
</dbReference>
<dbReference type="PROSITE" id="PS00463">
    <property type="entry name" value="ZN2_CY6_FUNGAL_1"/>
    <property type="match status" value="1"/>
</dbReference>
<feature type="region of interest" description="Disordered" evidence="6">
    <location>
        <begin position="42"/>
        <end position="63"/>
    </location>
</feature>
<dbReference type="RefSeq" id="XP_018162459.1">
    <property type="nucleotide sequence ID" value="XM_018297643.1"/>
</dbReference>
<evidence type="ECO:0000259" key="7">
    <source>
        <dbReference type="PROSITE" id="PS00463"/>
    </source>
</evidence>
<feature type="domain" description="Zn(2)-C6 fungal-type" evidence="7">
    <location>
        <begin position="14"/>
        <end position="45"/>
    </location>
</feature>